<accession>A0A934TKG7</accession>
<evidence type="ECO:0000256" key="4">
    <source>
        <dbReference type="ARBA" id="ARBA00030169"/>
    </source>
</evidence>
<evidence type="ECO:0000256" key="2">
    <source>
        <dbReference type="ARBA" id="ARBA00016549"/>
    </source>
</evidence>
<evidence type="ECO:0000313" key="6">
    <source>
        <dbReference type="EMBL" id="MBK5926877.1"/>
    </source>
</evidence>
<dbReference type="PANTHER" id="PTHR33254:SF4">
    <property type="entry name" value="4-HYDROXY-4-METHYL-2-OXOGLUTARATE ALDOLASE 3-RELATED"/>
    <property type="match status" value="1"/>
</dbReference>
<dbReference type="PANTHER" id="PTHR33254">
    <property type="entry name" value="4-HYDROXY-4-METHYL-2-OXOGLUTARATE ALDOLASE 3-RELATED"/>
    <property type="match status" value="1"/>
</dbReference>
<feature type="binding site" evidence="5">
    <location>
        <begin position="101"/>
        <end position="104"/>
    </location>
    <ligand>
        <name>substrate</name>
    </ligand>
</feature>
<feature type="binding site" evidence="5">
    <location>
        <position position="123"/>
    </location>
    <ligand>
        <name>substrate</name>
    </ligand>
</feature>
<dbReference type="InterPro" id="IPR036704">
    <property type="entry name" value="RraA/RraA-like_sf"/>
</dbReference>
<gene>
    <name evidence="6" type="ORF">CCR87_05880</name>
</gene>
<keyword evidence="5" id="KW-0460">Magnesium</keyword>
<evidence type="ECO:0000313" key="7">
    <source>
        <dbReference type="Proteomes" id="UP000706333"/>
    </source>
</evidence>
<dbReference type="RefSeq" id="WP_201156644.1">
    <property type="nucleotide sequence ID" value="NZ_NHSD01000180.1"/>
</dbReference>
<dbReference type="GO" id="GO:0008168">
    <property type="term" value="F:methyltransferase activity"/>
    <property type="evidence" value="ECO:0007669"/>
    <property type="project" value="UniProtKB-KW"/>
</dbReference>
<protein>
    <recommendedName>
        <fullName evidence="2">Putative 4-hydroxy-4-methyl-2-oxoglutarate aldolase</fullName>
    </recommendedName>
    <alternativeName>
        <fullName evidence="3">Regulator of ribonuclease activity homolog</fullName>
    </alternativeName>
    <alternativeName>
        <fullName evidence="4">RraA-like protein</fullName>
    </alternativeName>
</protein>
<reference evidence="6" key="1">
    <citation type="submission" date="2017-05" db="EMBL/GenBank/DDBJ databases">
        <authorList>
            <person name="Imhoff J.F."/>
            <person name="Rahn T."/>
            <person name="Kuenzel S."/>
            <person name="Neulinger S.C."/>
        </authorList>
    </citation>
    <scope>NUCLEOTIDE SEQUENCE</scope>
    <source>
        <strain evidence="6">LMG 28126</strain>
    </source>
</reference>
<evidence type="ECO:0000256" key="1">
    <source>
        <dbReference type="ARBA" id="ARBA00001968"/>
    </source>
</evidence>
<dbReference type="CDD" id="cd16841">
    <property type="entry name" value="RraA_family"/>
    <property type="match status" value="1"/>
</dbReference>
<dbReference type="Pfam" id="PF03737">
    <property type="entry name" value="RraA-like"/>
    <property type="match status" value="1"/>
</dbReference>
<reference evidence="6" key="2">
    <citation type="journal article" date="2020" name="Microorganisms">
        <title>Osmotic Adaptation and Compatible Solute Biosynthesis of Phototrophic Bacteria as Revealed from Genome Analyses.</title>
        <authorList>
            <person name="Imhoff J.F."/>
            <person name="Rahn T."/>
            <person name="Kunzel S."/>
            <person name="Keller A."/>
            <person name="Neulinger S.C."/>
        </authorList>
    </citation>
    <scope>NUCLEOTIDE SEQUENCE</scope>
    <source>
        <strain evidence="6">LMG 28126</strain>
    </source>
</reference>
<evidence type="ECO:0000256" key="5">
    <source>
        <dbReference type="PIRSR" id="PIRSR605493-1"/>
    </source>
</evidence>
<comment type="cofactor">
    <cofactor evidence="1">
        <name>a divalent metal cation</name>
        <dbReference type="ChEBI" id="CHEBI:60240"/>
    </cofactor>
</comment>
<dbReference type="SUPFAM" id="SSF89562">
    <property type="entry name" value="RraA-like"/>
    <property type="match status" value="1"/>
</dbReference>
<sequence length="226" mass="23020">MPVTLHTPPPATPPLAAAEIARWAPIPVSIAVDLGRDAGQIDPAIRPLRPAGRQPRLFGQALTVRCEPPDFGAVLHALDVIAAGQVLVIDAAGHRDTAMIGDILSGHLRARGVAGLVCDGAVRDTGTLGGWDDFAVFARWITPRGPVGTDRGVINGPVVVGGCAVAPGDLVIGDDDGVVALSPAVVRGRIHDAEAKLAREAGWIAALAAGATAAEVFGVAPPTPDR</sequence>
<comment type="cofactor">
    <cofactor evidence="5">
        <name>Mg(2+)</name>
        <dbReference type="ChEBI" id="CHEBI:18420"/>
    </cofactor>
</comment>
<keyword evidence="6" id="KW-0808">Transferase</keyword>
<keyword evidence="5" id="KW-0479">Metal-binding</keyword>
<organism evidence="6 7">
    <name type="scientific">Rhodobaculum claviforme</name>
    <dbReference type="NCBI Taxonomy" id="1549854"/>
    <lineage>
        <taxon>Bacteria</taxon>
        <taxon>Pseudomonadati</taxon>
        <taxon>Pseudomonadota</taxon>
        <taxon>Alphaproteobacteria</taxon>
        <taxon>Rhodobacterales</taxon>
        <taxon>Paracoccaceae</taxon>
        <taxon>Rhodobaculum</taxon>
    </lineage>
</organism>
<dbReference type="Proteomes" id="UP000706333">
    <property type="component" value="Unassembled WGS sequence"/>
</dbReference>
<dbReference type="GO" id="GO:0046872">
    <property type="term" value="F:metal ion binding"/>
    <property type="evidence" value="ECO:0007669"/>
    <property type="project" value="UniProtKB-KW"/>
</dbReference>
<evidence type="ECO:0000256" key="3">
    <source>
        <dbReference type="ARBA" id="ARBA00029596"/>
    </source>
</evidence>
<comment type="caution">
    <text evidence="6">The sequence shown here is derived from an EMBL/GenBank/DDBJ whole genome shotgun (WGS) entry which is preliminary data.</text>
</comment>
<dbReference type="EMBL" id="NHSD01000180">
    <property type="protein sequence ID" value="MBK5926877.1"/>
    <property type="molecule type" value="Genomic_DNA"/>
</dbReference>
<feature type="binding site" evidence="5">
    <location>
        <position position="124"/>
    </location>
    <ligand>
        <name>Mg(2+)</name>
        <dbReference type="ChEBI" id="CHEBI:18420"/>
    </ligand>
</feature>
<name>A0A934TKG7_9RHOB</name>
<proteinExistence type="predicted"/>
<dbReference type="GO" id="GO:0032259">
    <property type="term" value="P:methylation"/>
    <property type="evidence" value="ECO:0007669"/>
    <property type="project" value="UniProtKB-KW"/>
</dbReference>
<keyword evidence="6" id="KW-0489">Methyltransferase</keyword>
<dbReference type="Gene3D" id="3.50.30.40">
    <property type="entry name" value="Ribonuclease E inhibitor RraA/RraA-like"/>
    <property type="match status" value="1"/>
</dbReference>
<keyword evidence="7" id="KW-1185">Reference proteome</keyword>
<dbReference type="InterPro" id="IPR005493">
    <property type="entry name" value="RraA/RraA-like"/>
</dbReference>
<dbReference type="AlphaFoldDB" id="A0A934TKG7"/>